<keyword evidence="1" id="KW-0418">Kinase</keyword>
<evidence type="ECO:0000313" key="2">
    <source>
        <dbReference type="Proteomes" id="UP000594014"/>
    </source>
</evidence>
<name>A0ACD1ACR8_9FIRM</name>
<proteinExistence type="predicted"/>
<accession>A0ACD1ACR8</accession>
<evidence type="ECO:0000313" key="1">
    <source>
        <dbReference type="EMBL" id="QOX64033.1"/>
    </source>
</evidence>
<reference evidence="1" key="1">
    <citation type="submission" date="2019-08" db="EMBL/GenBank/DDBJ databases">
        <title>Genome sequence of Clostridiales bacterium MT110.</title>
        <authorList>
            <person name="Cao J."/>
        </authorList>
    </citation>
    <scope>NUCLEOTIDE SEQUENCE</scope>
    <source>
        <strain evidence="1">MT110</strain>
    </source>
</reference>
<keyword evidence="2" id="KW-1185">Reference proteome</keyword>
<gene>
    <name evidence="1" type="ORF">FRZ06_12155</name>
</gene>
<organism evidence="1 2">
    <name type="scientific">Anoxybacterium hadale</name>
    <dbReference type="NCBI Taxonomy" id="3408580"/>
    <lineage>
        <taxon>Bacteria</taxon>
        <taxon>Bacillati</taxon>
        <taxon>Bacillota</taxon>
        <taxon>Clostridia</taxon>
        <taxon>Peptostreptococcales</taxon>
        <taxon>Anaerovoracaceae</taxon>
        <taxon>Anoxybacterium</taxon>
    </lineage>
</organism>
<dbReference type="EMBL" id="CP042469">
    <property type="protein sequence ID" value="QOX64033.1"/>
    <property type="molecule type" value="Genomic_DNA"/>
</dbReference>
<dbReference type="Proteomes" id="UP000594014">
    <property type="component" value="Chromosome"/>
</dbReference>
<keyword evidence="1" id="KW-0808">Transferase</keyword>
<protein>
    <submittedName>
        <fullName evidence="1">Sugar kinase</fullName>
    </submittedName>
</protein>
<sequence length="333" mass="36547">MPSFECCRLLNKESEIMKSFDVVCIGVVLLDLPVGPVDEHFFYHETTMVDRIRLTTGGDAFNEAVILSRLGKKTALIGHIGKDMAGEMIVKRCAEEGIHYEGMLIDPEAETRINIAMIDQDGQRRFLKTQTKVSGSFLPEEIDFSLIKSSRAVSLASIFSSKLRNMDTILQIVQTAREHQTVTFADMVPMTGGEGLKDIEKILPYIDYFLPNLEEARLLTGKNTPDEMADCLLQNGVGNVMIKLGKDGCLIKSEKERYRLLAYPAQVIDTTGAGDNFAAAFIASALDGKSLRDCGSFAAAAAAISTEAAGAVEAVKNKQQIEAYQAENREIYS</sequence>